<dbReference type="GO" id="GO:0005694">
    <property type="term" value="C:chromosome"/>
    <property type="evidence" value="ECO:0007669"/>
    <property type="project" value="InterPro"/>
</dbReference>
<accession>F2ND37</accession>
<dbReference type="GO" id="GO:0003677">
    <property type="term" value="F:DNA binding"/>
    <property type="evidence" value="ECO:0007669"/>
    <property type="project" value="InterPro"/>
</dbReference>
<feature type="domain" description="DNA topoisomerase type IA zn finger" evidence="1">
    <location>
        <begin position="5"/>
        <end position="44"/>
    </location>
</feature>
<dbReference type="InterPro" id="IPR013498">
    <property type="entry name" value="Topo_IA_Znf"/>
</dbReference>
<dbReference type="HOGENOM" id="CLU_1719368_0_0_7"/>
<dbReference type="KEGG" id="dao:Desac_1925"/>
<evidence type="ECO:0000313" key="2">
    <source>
        <dbReference type="EMBL" id="AEB09761.1"/>
    </source>
</evidence>
<dbReference type="eggNOG" id="COG0551">
    <property type="taxonomic scope" value="Bacteria"/>
</dbReference>
<protein>
    <submittedName>
        <fullName evidence="2">DNA topoisomerase type IA zn finger domain protein</fullName>
    </submittedName>
</protein>
<keyword evidence="2" id="KW-0413">Isomerase</keyword>
<dbReference type="GO" id="GO:0003916">
    <property type="term" value="F:DNA topoisomerase activity"/>
    <property type="evidence" value="ECO:0007669"/>
    <property type="project" value="InterPro"/>
</dbReference>
<gene>
    <name evidence="2" type="ordered locus">Desac_1925</name>
</gene>
<dbReference type="EMBL" id="CP002629">
    <property type="protein sequence ID" value="AEB09761.1"/>
    <property type="molecule type" value="Genomic_DNA"/>
</dbReference>
<reference evidence="3" key="2">
    <citation type="submission" date="2011-03" db="EMBL/GenBank/DDBJ databases">
        <title>The complete genome of Desulfobacca acetoxidans DSM 11109.</title>
        <authorList>
            <consortium name="US DOE Joint Genome Institute (JGI-PGF)"/>
            <person name="Lucas S."/>
            <person name="Copeland A."/>
            <person name="Lapidus A."/>
            <person name="Bruce D."/>
            <person name="Goodwin L."/>
            <person name="Pitluck S."/>
            <person name="Peters L."/>
            <person name="Kyrpides N."/>
            <person name="Mavromatis K."/>
            <person name="Ivanova N."/>
            <person name="Ovchinnikova G."/>
            <person name="Teshima H."/>
            <person name="Detter J.C."/>
            <person name="Han C."/>
            <person name="Land M."/>
            <person name="Hauser L."/>
            <person name="Markowitz V."/>
            <person name="Cheng J.-F."/>
            <person name="Hugenholtz P."/>
            <person name="Woyke T."/>
            <person name="Wu D."/>
            <person name="Spring S."/>
            <person name="Schueler E."/>
            <person name="Brambilla E."/>
            <person name="Klenk H.-P."/>
            <person name="Eisen J.A."/>
        </authorList>
    </citation>
    <scope>NUCLEOTIDE SEQUENCE [LARGE SCALE GENOMIC DNA]</scope>
    <source>
        <strain evidence="3">ATCC 700848 / DSM 11109 / ASRB2</strain>
    </source>
</reference>
<dbReference type="Proteomes" id="UP000000483">
    <property type="component" value="Chromosome"/>
</dbReference>
<organism evidence="2 3">
    <name type="scientific">Desulfobacca acetoxidans (strain ATCC 700848 / DSM 11109 / ASRB2)</name>
    <dbReference type="NCBI Taxonomy" id="880072"/>
    <lineage>
        <taxon>Bacteria</taxon>
        <taxon>Pseudomonadati</taxon>
        <taxon>Thermodesulfobacteriota</taxon>
        <taxon>Desulfobaccia</taxon>
        <taxon>Desulfobaccales</taxon>
        <taxon>Desulfobaccaceae</taxon>
        <taxon>Desulfobacca</taxon>
    </lineage>
</organism>
<keyword evidence="3" id="KW-1185">Reference proteome</keyword>
<evidence type="ECO:0000259" key="1">
    <source>
        <dbReference type="Pfam" id="PF01396"/>
    </source>
</evidence>
<reference evidence="2 3" key="1">
    <citation type="journal article" date="2011" name="Stand. Genomic Sci.">
        <title>Complete genome sequence of the acetate-degrading sulfate reducer Desulfobacca acetoxidans type strain (ASRB2).</title>
        <authorList>
            <person name="Goker M."/>
            <person name="Teshima H."/>
            <person name="Lapidus A."/>
            <person name="Nolan M."/>
            <person name="Lucas S."/>
            <person name="Hammon N."/>
            <person name="Deshpande S."/>
            <person name="Cheng J.F."/>
            <person name="Tapia R."/>
            <person name="Han C."/>
            <person name="Goodwin L."/>
            <person name="Pitluck S."/>
            <person name="Huntemann M."/>
            <person name="Liolios K."/>
            <person name="Ivanova N."/>
            <person name="Pagani I."/>
            <person name="Mavromatis K."/>
            <person name="Ovchinikova G."/>
            <person name="Pati A."/>
            <person name="Chen A."/>
            <person name="Palaniappan K."/>
            <person name="Land M."/>
            <person name="Hauser L."/>
            <person name="Brambilla E.M."/>
            <person name="Rohde M."/>
            <person name="Spring S."/>
            <person name="Detter J.C."/>
            <person name="Woyke T."/>
            <person name="Bristow J."/>
            <person name="Eisen J.A."/>
            <person name="Markowitz V."/>
            <person name="Hugenholtz P."/>
            <person name="Kyrpides N.C."/>
            <person name="Klenk H.P."/>
        </authorList>
    </citation>
    <scope>NUCLEOTIDE SEQUENCE [LARGE SCALE GENOMIC DNA]</scope>
    <source>
        <strain evidence="3">ATCC 700848 / DSM 11109 / ASRB2</strain>
    </source>
</reference>
<dbReference type="SUPFAM" id="SSF57783">
    <property type="entry name" value="Zinc beta-ribbon"/>
    <property type="match status" value="1"/>
</dbReference>
<dbReference type="STRING" id="880072.Desac_1925"/>
<dbReference type="GO" id="GO:0006265">
    <property type="term" value="P:DNA topological change"/>
    <property type="evidence" value="ECO:0007669"/>
    <property type="project" value="InterPro"/>
</dbReference>
<dbReference type="AlphaFoldDB" id="F2ND37"/>
<proteinExistence type="predicted"/>
<dbReference type="RefSeq" id="WP_013706870.1">
    <property type="nucleotide sequence ID" value="NC_015388.1"/>
</dbReference>
<dbReference type="Pfam" id="PF01396">
    <property type="entry name" value="Zn_ribbon_Top1"/>
    <property type="match status" value="1"/>
</dbReference>
<dbReference type="OrthoDB" id="5782056at2"/>
<name>F2ND37_DESAR</name>
<sequence>MVEPKCPKCNSPMVLRTARRGIHAGNKFYGCSRYPSCKGTMPFEHDGSDSVTETAKPIHSRQLDLPRTLIARSKFKGYQVRFLESVAVPSLVLEKMIDDSIGKEFKLGFSQLRIDYPSQIDQGIFLTERERQLLSVTEKILTRGRVTLCSPF</sequence>
<evidence type="ECO:0000313" key="3">
    <source>
        <dbReference type="Proteomes" id="UP000000483"/>
    </source>
</evidence>
<dbReference type="Gene3D" id="3.30.65.10">
    <property type="entry name" value="Bacterial Topoisomerase I, domain 1"/>
    <property type="match status" value="1"/>
</dbReference>